<proteinExistence type="inferred from homology"/>
<accession>A0A2X2J2N1</accession>
<dbReference type="SUPFAM" id="SSF88659">
    <property type="entry name" value="Sigma3 and sigma4 domains of RNA polymerase sigma factors"/>
    <property type="match status" value="1"/>
</dbReference>
<evidence type="ECO:0000256" key="4">
    <source>
        <dbReference type="ARBA" id="ARBA00023163"/>
    </source>
</evidence>
<protein>
    <submittedName>
        <fullName evidence="8">RNA polymerase sigma factor</fullName>
    </submittedName>
    <submittedName>
        <fullName evidence="7">Sigma-24</fullName>
    </submittedName>
</protein>
<evidence type="ECO:0000313" key="8">
    <source>
        <dbReference type="EMBL" id="VXD05185.1"/>
    </source>
</evidence>
<evidence type="ECO:0000259" key="5">
    <source>
        <dbReference type="Pfam" id="PF04542"/>
    </source>
</evidence>
<feature type="domain" description="RNA polymerase sigma factor 70 region 4 type 2" evidence="6">
    <location>
        <begin position="105"/>
        <end position="156"/>
    </location>
</feature>
<dbReference type="PANTHER" id="PTHR43133:SF25">
    <property type="entry name" value="RNA POLYMERASE SIGMA FACTOR RFAY-RELATED"/>
    <property type="match status" value="1"/>
</dbReference>
<dbReference type="Pfam" id="PF08281">
    <property type="entry name" value="Sigma70_r4_2"/>
    <property type="match status" value="1"/>
</dbReference>
<dbReference type="InterPro" id="IPR007627">
    <property type="entry name" value="RNA_pol_sigma70_r2"/>
</dbReference>
<dbReference type="InterPro" id="IPR013325">
    <property type="entry name" value="RNA_pol_sigma_r2"/>
</dbReference>
<accession>A0A654DGT3</accession>
<dbReference type="GO" id="GO:0006352">
    <property type="term" value="P:DNA-templated transcription initiation"/>
    <property type="evidence" value="ECO:0007669"/>
    <property type="project" value="InterPro"/>
</dbReference>
<dbReference type="GeneID" id="97180865"/>
<dbReference type="Proteomes" id="UP000251241">
    <property type="component" value="Unassembled WGS sequence"/>
</dbReference>
<dbReference type="EMBL" id="UAUU01000008">
    <property type="protein sequence ID" value="SPZ85853.1"/>
    <property type="molecule type" value="Genomic_DNA"/>
</dbReference>
<reference evidence="8 10" key="2">
    <citation type="submission" date="2019-10" db="EMBL/GenBank/DDBJ databases">
        <authorList>
            <person name="Karimi E."/>
        </authorList>
    </citation>
    <scope>NUCLEOTIDE SEQUENCE [LARGE SCALE GENOMIC DNA]</scope>
    <source>
        <strain evidence="8">Sphingobacterium sp. 8BC</strain>
    </source>
</reference>
<dbReference type="InterPro" id="IPR013324">
    <property type="entry name" value="RNA_pol_sigma_r3/r4-like"/>
</dbReference>
<dbReference type="Gene3D" id="1.10.10.10">
    <property type="entry name" value="Winged helix-like DNA-binding domain superfamily/Winged helix DNA-binding domain"/>
    <property type="match status" value="1"/>
</dbReference>
<dbReference type="AlphaFoldDB" id="A0A2X2J2N1"/>
<evidence type="ECO:0000313" key="9">
    <source>
        <dbReference type="Proteomes" id="UP000251241"/>
    </source>
</evidence>
<dbReference type="InterPro" id="IPR036388">
    <property type="entry name" value="WH-like_DNA-bd_sf"/>
</dbReference>
<evidence type="ECO:0000313" key="10">
    <source>
        <dbReference type="Proteomes" id="UP000432350"/>
    </source>
</evidence>
<evidence type="ECO:0000256" key="3">
    <source>
        <dbReference type="ARBA" id="ARBA00023082"/>
    </source>
</evidence>
<comment type="similarity">
    <text evidence="1">Belongs to the sigma-70 factor family. ECF subfamily.</text>
</comment>
<evidence type="ECO:0000256" key="2">
    <source>
        <dbReference type="ARBA" id="ARBA00023015"/>
    </source>
</evidence>
<dbReference type="InterPro" id="IPR039425">
    <property type="entry name" value="RNA_pol_sigma-70-like"/>
</dbReference>
<dbReference type="Pfam" id="PF04542">
    <property type="entry name" value="Sigma70_r2"/>
    <property type="match status" value="1"/>
</dbReference>
<dbReference type="GO" id="GO:0003677">
    <property type="term" value="F:DNA binding"/>
    <property type="evidence" value="ECO:0007669"/>
    <property type="project" value="InterPro"/>
</dbReference>
<evidence type="ECO:0000256" key="1">
    <source>
        <dbReference type="ARBA" id="ARBA00010641"/>
    </source>
</evidence>
<dbReference type="Gene3D" id="1.10.1740.10">
    <property type="match status" value="1"/>
</dbReference>
<dbReference type="PANTHER" id="PTHR43133">
    <property type="entry name" value="RNA POLYMERASE ECF-TYPE SIGMA FACTO"/>
    <property type="match status" value="1"/>
</dbReference>
<reference evidence="7 9" key="1">
    <citation type="submission" date="2018-06" db="EMBL/GenBank/DDBJ databases">
        <authorList>
            <consortium name="Pathogen Informatics"/>
            <person name="Doyle S."/>
        </authorList>
    </citation>
    <scope>NUCLEOTIDE SEQUENCE [LARGE SCALE GENOMIC DNA]</scope>
    <source>
        <strain evidence="7 9">NCTC11343</strain>
    </source>
</reference>
<dbReference type="NCBIfam" id="TIGR02937">
    <property type="entry name" value="sigma70-ECF"/>
    <property type="match status" value="1"/>
</dbReference>
<organism evidence="7 9">
    <name type="scientific">Sphingobacterium multivorum</name>
    <dbReference type="NCBI Taxonomy" id="28454"/>
    <lineage>
        <taxon>Bacteria</taxon>
        <taxon>Pseudomonadati</taxon>
        <taxon>Bacteroidota</taxon>
        <taxon>Sphingobacteriia</taxon>
        <taxon>Sphingobacteriales</taxon>
        <taxon>Sphingobacteriaceae</taxon>
        <taxon>Sphingobacterium</taxon>
    </lineage>
</organism>
<dbReference type="InterPro" id="IPR013249">
    <property type="entry name" value="RNA_pol_sigma70_r4_t2"/>
</dbReference>
<dbReference type="EMBL" id="CABWMV010000025">
    <property type="protein sequence ID" value="VXD05185.1"/>
    <property type="molecule type" value="Genomic_DNA"/>
</dbReference>
<evidence type="ECO:0000259" key="6">
    <source>
        <dbReference type="Pfam" id="PF08281"/>
    </source>
</evidence>
<evidence type="ECO:0000313" key="7">
    <source>
        <dbReference type="EMBL" id="SPZ85853.1"/>
    </source>
</evidence>
<dbReference type="RefSeq" id="WP_046676293.1">
    <property type="nucleotide sequence ID" value="NZ_CP068086.1"/>
</dbReference>
<dbReference type="Proteomes" id="UP000432350">
    <property type="component" value="Unassembled WGS sequence"/>
</dbReference>
<name>A0A2X2J2N1_SPHMU</name>
<dbReference type="InterPro" id="IPR014284">
    <property type="entry name" value="RNA_pol_sigma-70_dom"/>
</dbReference>
<gene>
    <name evidence="7" type="primary">rpoE_4</name>
    <name evidence="7" type="ORF">NCTC11343_02417</name>
    <name evidence="8" type="ORF">SPHINGO8BC_60427</name>
</gene>
<keyword evidence="3" id="KW-0731">Sigma factor</keyword>
<keyword evidence="4" id="KW-0804">Transcription</keyword>
<dbReference type="SUPFAM" id="SSF88946">
    <property type="entry name" value="Sigma2 domain of RNA polymerase sigma factors"/>
    <property type="match status" value="1"/>
</dbReference>
<sequence>MNNYNLNVLINEKRSLLNHFAAKFTADPDEKEDLIQETWIRALKSIDNFVQHPKLMSWLYVIMKHTYINKYRKAKRVTEIQDNYIALESTNTSELNKGINKFMAEDIEKAMTSLTPENYEIFRLFLDGYKYHEIASYFNMPEGTIKTRIHMVRKKLQKQLKVYRLN</sequence>
<feature type="domain" description="RNA polymerase sigma-70 region 2" evidence="5">
    <location>
        <begin position="10"/>
        <end position="76"/>
    </location>
</feature>
<dbReference type="GO" id="GO:0016987">
    <property type="term" value="F:sigma factor activity"/>
    <property type="evidence" value="ECO:0007669"/>
    <property type="project" value="UniProtKB-KW"/>
</dbReference>
<keyword evidence="2" id="KW-0805">Transcription regulation</keyword>
<dbReference type="CDD" id="cd06171">
    <property type="entry name" value="Sigma70_r4"/>
    <property type="match status" value="1"/>
</dbReference>